<dbReference type="InterPro" id="IPR014721">
    <property type="entry name" value="Ribsml_uS5_D2-typ_fold_subgr"/>
</dbReference>
<evidence type="ECO:0000259" key="3">
    <source>
        <dbReference type="SMART" id="SM01340"/>
    </source>
</evidence>
<dbReference type="GO" id="GO:0030983">
    <property type="term" value="F:mismatched DNA binding"/>
    <property type="evidence" value="ECO:0007669"/>
    <property type="project" value="InterPro"/>
</dbReference>
<name>A0A9D3YW62_DREPO</name>
<dbReference type="FunFam" id="3.30.230.10:FF:000030">
    <property type="entry name" value="PMS1 homolog 1, mismatch repair system component"/>
    <property type="match status" value="1"/>
</dbReference>
<dbReference type="Gene3D" id="3.30.565.10">
    <property type="entry name" value="Histidine kinase-like ATPase, C-terminal domain"/>
    <property type="match status" value="1"/>
</dbReference>
<reference evidence="4" key="1">
    <citation type="journal article" date="2019" name="bioRxiv">
        <title>The Genome of the Zebra Mussel, Dreissena polymorpha: A Resource for Invasive Species Research.</title>
        <authorList>
            <person name="McCartney M.A."/>
            <person name="Auch B."/>
            <person name="Kono T."/>
            <person name="Mallez S."/>
            <person name="Zhang Y."/>
            <person name="Obille A."/>
            <person name="Becker A."/>
            <person name="Abrahante J.E."/>
            <person name="Garbe J."/>
            <person name="Badalamenti J.P."/>
            <person name="Herman A."/>
            <person name="Mangelson H."/>
            <person name="Liachko I."/>
            <person name="Sullivan S."/>
            <person name="Sone E.D."/>
            <person name="Koren S."/>
            <person name="Silverstein K.A.T."/>
            <person name="Beckman K.B."/>
            <person name="Gohl D.M."/>
        </authorList>
    </citation>
    <scope>NUCLEOTIDE SEQUENCE</scope>
    <source>
        <strain evidence="4">Duluth1</strain>
        <tissue evidence="4">Whole animal</tissue>
    </source>
</reference>
<dbReference type="FunFam" id="3.30.565.10:FF:000017">
    <property type="entry name" value="PMS1 homolog 1, mismatch repair system component"/>
    <property type="match status" value="1"/>
</dbReference>
<evidence type="ECO:0000313" key="5">
    <source>
        <dbReference type="Proteomes" id="UP000828390"/>
    </source>
</evidence>
<keyword evidence="2" id="KW-0227">DNA damage</keyword>
<dbReference type="NCBIfam" id="TIGR00585">
    <property type="entry name" value="mutl"/>
    <property type="match status" value="1"/>
</dbReference>
<dbReference type="SUPFAM" id="SSF54211">
    <property type="entry name" value="Ribosomal protein S5 domain 2-like"/>
    <property type="match status" value="1"/>
</dbReference>
<dbReference type="InterPro" id="IPR020568">
    <property type="entry name" value="Ribosomal_Su5_D2-typ_SF"/>
</dbReference>
<dbReference type="SMART" id="SM01340">
    <property type="entry name" value="DNA_mis_repair"/>
    <property type="match status" value="1"/>
</dbReference>
<evidence type="ECO:0000256" key="2">
    <source>
        <dbReference type="ARBA" id="ARBA00022763"/>
    </source>
</evidence>
<dbReference type="InterPro" id="IPR036890">
    <property type="entry name" value="HATPase_C_sf"/>
</dbReference>
<dbReference type="GO" id="GO:0005524">
    <property type="term" value="F:ATP binding"/>
    <property type="evidence" value="ECO:0007669"/>
    <property type="project" value="InterPro"/>
</dbReference>
<organism evidence="4 5">
    <name type="scientific">Dreissena polymorpha</name>
    <name type="common">Zebra mussel</name>
    <name type="synonym">Mytilus polymorpha</name>
    <dbReference type="NCBI Taxonomy" id="45954"/>
    <lineage>
        <taxon>Eukaryota</taxon>
        <taxon>Metazoa</taxon>
        <taxon>Spiralia</taxon>
        <taxon>Lophotrochozoa</taxon>
        <taxon>Mollusca</taxon>
        <taxon>Bivalvia</taxon>
        <taxon>Autobranchia</taxon>
        <taxon>Heteroconchia</taxon>
        <taxon>Euheterodonta</taxon>
        <taxon>Imparidentia</taxon>
        <taxon>Neoheterodontei</taxon>
        <taxon>Myida</taxon>
        <taxon>Dreissenoidea</taxon>
        <taxon>Dreissenidae</taxon>
        <taxon>Dreissena</taxon>
    </lineage>
</organism>
<dbReference type="GO" id="GO:0006298">
    <property type="term" value="P:mismatch repair"/>
    <property type="evidence" value="ECO:0007669"/>
    <property type="project" value="InterPro"/>
</dbReference>
<dbReference type="Proteomes" id="UP000828390">
    <property type="component" value="Unassembled WGS sequence"/>
</dbReference>
<dbReference type="SUPFAM" id="SSF55874">
    <property type="entry name" value="ATPase domain of HSP90 chaperone/DNA topoisomerase II/histidine kinase"/>
    <property type="match status" value="1"/>
</dbReference>
<accession>A0A9D3YW62</accession>
<proteinExistence type="inferred from homology"/>
<dbReference type="Gene3D" id="3.30.230.10">
    <property type="match status" value="1"/>
</dbReference>
<dbReference type="InterPro" id="IPR013507">
    <property type="entry name" value="DNA_mismatch_S5_2-like"/>
</dbReference>
<dbReference type="EMBL" id="JAIWYP010000014">
    <property type="protein sequence ID" value="KAH3706165.1"/>
    <property type="molecule type" value="Genomic_DNA"/>
</dbReference>
<evidence type="ECO:0000256" key="1">
    <source>
        <dbReference type="ARBA" id="ARBA00006082"/>
    </source>
</evidence>
<comment type="caution">
    <text evidence="4">The sequence shown here is derived from an EMBL/GenBank/DDBJ whole genome shotgun (WGS) entry which is preliminary data.</text>
</comment>
<dbReference type="PANTHER" id="PTHR10073:SF54">
    <property type="entry name" value="PMS1 PROTEIN HOMOLOG 1"/>
    <property type="match status" value="1"/>
</dbReference>
<dbReference type="InterPro" id="IPR038973">
    <property type="entry name" value="MutL/Mlh/Pms-like"/>
</dbReference>
<dbReference type="Pfam" id="PF13589">
    <property type="entry name" value="HATPase_c_3"/>
    <property type="match status" value="1"/>
</dbReference>
<feature type="non-terminal residue" evidence="4">
    <location>
        <position position="1"/>
    </location>
</feature>
<dbReference type="CDD" id="cd16926">
    <property type="entry name" value="HATPase_MutL-MLH-PMS-like"/>
    <property type="match status" value="1"/>
</dbReference>
<sequence>MENSLKQLSDEVVRLLGSSQVITSVYSVAKELIENSFDAKASSVEVKLENYGLDKIEIRDNGEGIPSSSIPLVAKRHHTSKIATVSDIEAVSTYGFRGEAVGSLCTVSSLSITSKTKHDDVGQTFTFDHHGNVTSQKPAAISQGTTIVATNLFTNVPVRRQMFNSVKKKKEELKKIEDLLYIYGIIKHDVRISLHNNKDLVWQKPSFPDLRSALSAVFGRICAVQLDSHQCESETTKVRIECCLPKPASAVTITSRSTNDRCFVVMNQRPVQLKDIEKVVREYYCHSVPCEGRHPVYYIHVTLPCKDVDVNVDPNKTKVMLHHQEEVISLLKSLLESVYGPVASDKHAKVSEKVFSSLDASGLSDSADLSSDFVNSFDSGDDKHKDSQAVRLGSRVISNNTAQHYDLTKSIGSKSELKQQRIPCENISALERNSVNIEYHRVNDSSADKENIKQDALEALDEFLGTNHGYDKSKDTHGRSQVHETDLHKNMNCTNADRTTCNEVHTVNHNEKKKIDDNCTMFNNEPEEVLNCFTQVENVTFDILDEDLEEILQTQAEGSLNGEILKCPGNSLNESDALLANMPLTASLSNRERYEAEPDRVESDMRVTEGVALNWSK</sequence>
<dbReference type="PANTHER" id="PTHR10073">
    <property type="entry name" value="DNA MISMATCH REPAIR PROTEIN MLH, PMS, MUTL"/>
    <property type="match status" value="1"/>
</dbReference>
<dbReference type="GO" id="GO:0032389">
    <property type="term" value="C:MutLalpha complex"/>
    <property type="evidence" value="ECO:0007669"/>
    <property type="project" value="TreeGrafter"/>
</dbReference>
<evidence type="ECO:0000313" key="4">
    <source>
        <dbReference type="EMBL" id="KAH3706165.1"/>
    </source>
</evidence>
<reference evidence="4" key="2">
    <citation type="submission" date="2020-11" db="EMBL/GenBank/DDBJ databases">
        <authorList>
            <person name="McCartney M.A."/>
            <person name="Auch B."/>
            <person name="Kono T."/>
            <person name="Mallez S."/>
            <person name="Becker A."/>
            <person name="Gohl D.M."/>
            <person name="Silverstein K.A.T."/>
            <person name="Koren S."/>
            <person name="Bechman K.B."/>
            <person name="Herman A."/>
            <person name="Abrahante J.E."/>
            <person name="Garbe J."/>
        </authorList>
    </citation>
    <scope>NUCLEOTIDE SEQUENCE</scope>
    <source>
        <strain evidence="4">Duluth1</strain>
        <tissue evidence="4">Whole animal</tissue>
    </source>
</reference>
<comment type="similarity">
    <text evidence="1">Belongs to the DNA mismatch repair MutL/HexB family.</text>
</comment>
<dbReference type="InterPro" id="IPR002099">
    <property type="entry name" value="MutL/Mlh/PMS"/>
</dbReference>
<dbReference type="AlphaFoldDB" id="A0A9D3YW62"/>
<keyword evidence="5" id="KW-1185">Reference proteome</keyword>
<dbReference type="GO" id="GO:0016887">
    <property type="term" value="F:ATP hydrolysis activity"/>
    <property type="evidence" value="ECO:0007669"/>
    <property type="project" value="InterPro"/>
</dbReference>
<dbReference type="Pfam" id="PF01119">
    <property type="entry name" value="DNA_mis_repair"/>
    <property type="match status" value="1"/>
</dbReference>
<gene>
    <name evidence="4" type="ORF">DPMN_065546</name>
</gene>
<feature type="domain" description="DNA mismatch repair protein S5" evidence="3">
    <location>
        <begin position="214"/>
        <end position="340"/>
    </location>
</feature>
<protein>
    <recommendedName>
        <fullName evidence="3">DNA mismatch repair protein S5 domain-containing protein</fullName>
    </recommendedName>
</protein>
<dbReference type="GO" id="GO:0140664">
    <property type="term" value="F:ATP-dependent DNA damage sensor activity"/>
    <property type="evidence" value="ECO:0007669"/>
    <property type="project" value="InterPro"/>
</dbReference>